<sequence>MSSDTIFEAILKSLPEAALPDIPNRFLAPRQILIVEGYTMISAGFQHSVQDPASQSLFSLRLHGKPSPSSEVTTGYIHFADRMGLKPPSWIAERKELNIWMDLRGMDHVLMQLGHPTRYMWRGEFANGHVYADLHSTP</sequence>
<accession>A0A8J7IHQ3</accession>
<dbReference type="AlphaFoldDB" id="A0A8J7IHQ3"/>
<proteinExistence type="predicted"/>
<keyword evidence="2" id="KW-1185">Reference proteome</keyword>
<dbReference type="RefSeq" id="WP_107496136.1">
    <property type="nucleotide sequence ID" value="NZ_JADCKQ010000001.1"/>
</dbReference>
<reference evidence="1" key="1">
    <citation type="submission" date="2020-10" db="EMBL/GenBank/DDBJ databases">
        <title>Paenihalocynthiibacter styelae gen. nov., sp. nov., isolated from stalked sea squirt Styela clava.</title>
        <authorList>
            <person name="Kim Y.-O."/>
            <person name="Yoon J.-H."/>
        </authorList>
    </citation>
    <scope>NUCLEOTIDE SEQUENCE</scope>
    <source>
        <strain evidence="1">MYP1-1</strain>
    </source>
</reference>
<dbReference type="Proteomes" id="UP000640583">
    <property type="component" value="Unassembled WGS sequence"/>
</dbReference>
<organism evidence="1 2">
    <name type="scientific">Halocynthiibacter styelae</name>
    <dbReference type="NCBI Taxonomy" id="2761955"/>
    <lineage>
        <taxon>Bacteria</taxon>
        <taxon>Pseudomonadati</taxon>
        <taxon>Pseudomonadota</taxon>
        <taxon>Alphaproteobacteria</taxon>
        <taxon>Rhodobacterales</taxon>
        <taxon>Paracoccaceae</taxon>
        <taxon>Halocynthiibacter</taxon>
    </lineage>
</organism>
<gene>
    <name evidence="1" type="ORF">H1D41_01815</name>
</gene>
<comment type="caution">
    <text evidence="1">The sequence shown here is derived from an EMBL/GenBank/DDBJ whole genome shotgun (WGS) entry which is preliminary data.</text>
</comment>
<evidence type="ECO:0000313" key="1">
    <source>
        <dbReference type="EMBL" id="MBI1492368.1"/>
    </source>
</evidence>
<dbReference type="EMBL" id="JADCKQ010000001">
    <property type="protein sequence ID" value="MBI1492368.1"/>
    <property type="molecule type" value="Genomic_DNA"/>
</dbReference>
<protein>
    <submittedName>
        <fullName evidence="1">Uncharacterized protein</fullName>
    </submittedName>
</protein>
<evidence type="ECO:0000313" key="2">
    <source>
        <dbReference type="Proteomes" id="UP000640583"/>
    </source>
</evidence>
<name>A0A8J7IHQ3_9RHOB</name>